<dbReference type="PANTHER" id="PTHR34309">
    <property type="entry name" value="SLR1406 PROTEIN"/>
    <property type="match status" value="1"/>
</dbReference>
<organism evidence="1 2">
    <name type="scientific">Roseobacter fucihabitans</name>
    <dbReference type="NCBI Taxonomy" id="1537242"/>
    <lineage>
        <taxon>Bacteria</taxon>
        <taxon>Pseudomonadati</taxon>
        <taxon>Pseudomonadota</taxon>
        <taxon>Alphaproteobacteria</taxon>
        <taxon>Rhodobacterales</taxon>
        <taxon>Roseobacteraceae</taxon>
        <taxon>Roseobacter</taxon>
    </lineage>
</organism>
<dbReference type="Proteomes" id="UP001318682">
    <property type="component" value="Chromosome"/>
</dbReference>
<reference evidence="2" key="1">
    <citation type="submission" date="2024-01" db="EMBL/GenBank/DDBJ databases">
        <title>Roseobacter fucihabitans sp. nov., isolated from the brown alga Fucus spiralis.</title>
        <authorList>
            <person name="Hahnke S."/>
            <person name="Berger M."/>
            <person name="Schlingloff A."/>
            <person name="Athale I."/>
            <person name="Neumann-Schaal M."/>
            <person name="Adenaya A."/>
            <person name="Poehlein A."/>
            <person name="Daniel R."/>
            <person name="Pertersen J."/>
            <person name="Brinkhoff T."/>
        </authorList>
    </citation>
    <scope>NUCLEOTIDE SEQUENCE [LARGE SCALE GENOMIC DNA]</scope>
    <source>
        <strain evidence="2">B14</strain>
    </source>
</reference>
<protein>
    <recommendedName>
        <fullName evidence="3">Glcg protein</fullName>
    </recommendedName>
</protein>
<proteinExistence type="predicted"/>
<accession>A0ABZ2C0L1</accession>
<dbReference type="RefSeq" id="WP_187431127.1">
    <property type="nucleotide sequence ID" value="NZ_CP143423.1"/>
</dbReference>
<evidence type="ECO:0000313" key="1">
    <source>
        <dbReference type="EMBL" id="WVX50424.1"/>
    </source>
</evidence>
<keyword evidence="2" id="KW-1185">Reference proteome</keyword>
<dbReference type="PANTHER" id="PTHR34309:SF1">
    <property type="entry name" value="PROTEIN GLCG"/>
    <property type="match status" value="1"/>
</dbReference>
<dbReference type="Pfam" id="PF03928">
    <property type="entry name" value="HbpS-like"/>
    <property type="match status" value="1"/>
</dbReference>
<evidence type="ECO:0008006" key="3">
    <source>
        <dbReference type="Google" id="ProtNLM"/>
    </source>
</evidence>
<dbReference type="SUPFAM" id="SSF143744">
    <property type="entry name" value="GlcG-like"/>
    <property type="match status" value="1"/>
</dbReference>
<sequence>MPYTQASKTLTHAAVMTMLSAAIAEAESQGQPQCIVIVDASGELLGEIRMTGAKFLSRKSARSKALTAASIRAATTAIPETARQPIGMATGGNMTALPGGLPIVMNGECLGGIGVGSGTGEQDVAVATAALKAISADI</sequence>
<name>A0ABZ2C0L1_9RHOB</name>
<dbReference type="InterPro" id="IPR052517">
    <property type="entry name" value="GlcG_carb_metab_protein"/>
</dbReference>
<gene>
    <name evidence="1" type="ORF">ROLI_035210</name>
</gene>
<dbReference type="InterPro" id="IPR005624">
    <property type="entry name" value="PduO/GlcC-like"/>
</dbReference>
<evidence type="ECO:0000313" key="2">
    <source>
        <dbReference type="Proteomes" id="UP001318682"/>
    </source>
</evidence>
<dbReference type="EMBL" id="CP143423">
    <property type="protein sequence ID" value="WVX50424.1"/>
    <property type="molecule type" value="Genomic_DNA"/>
</dbReference>
<dbReference type="Gene3D" id="3.30.450.150">
    <property type="entry name" value="Haem-degrading domain"/>
    <property type="match status" value="1"/>
</dbReference>
<dbReference type="InterPro" id="IPR038084">
    <property type="entry name" value="PduO/GlcC-like_sf"/>
</dbReference>